<gene>
    <name evidence="1" type="ORF">EKH77_08960</name>
</gene>
<name>A0A3S9PG60_STRLT</name>
<dbReference type="AlphaFoldDB" id="A0A3S9PG60"/>
<organism evidence="1 2">
    <name type="scientific">Streptomyces luteoverticillatus</name>
    <name type="common">Streptoverticillium luteoverticillatus</name>
    <dbReference type="NCBI Taxonomy" id="66425"/>
    <lineage>
        <taxon>Bacteria</taxon>
        <taxon>Bacillati</taxon>
        <taxon>Actinomycetota</taxon>
        <taxon>Actinomycetes</taxon>
        <taxon>Kitasatosporales</taxon>
        <taxon>Streptomycetaceae</taxon>
        <taxon>Streptomyces</taxon>
    </lineage>
</organism>
<dbReference type="InterPro" id="IPR057705">
    <property type="entry name" value="DUF7945"/>
</dbReference>
<dbReference type="Pfam" id="PF25656">
    <property type="entry name" value="DUF7945"/>
    <property type="match status" value="1"/>
</dbReference>
<accession>A0A3S9PG60</accession>
<reference evidence="1 2" key="1">
    <citation type="submission" date="2018-12" db="EMBL/GenBank/DDBJ databases">
        <title>The whole draft genome of Streptomyce luteoverticillatus CGMCC 15060.</title>
        <authorList>
            <person name="Feng Z."/>
            <person name="Chen G."/>
            <person name="Zhang J."/>
            <person name="Zhu H."/>
            <person name="Yu X."/>
            <person name="Zhang W."/>
            <person name="Zhang X."/>
        </authorList>
    </citation>
    <scope>NUCLEOTIDE SEQUENCE [LARGE SCALE GENOMIC DNA]</scope>
    <source>
        <strain evidence="1 2">CGMCC 15060</strain>
    </source>
</reference>
<dbReference type="OrthoDB" id="8454954at2"/>
<dbReference type="EMBL" id="CP034587">
    <property type="protein sequence ID" value="AZQ71325.1"/>
    <property type="molecule type" value="Genomic_DNA"/>
</dbReference>
<keyword evidence="2" id="KW-1185">Reference proteome</keyword>
<proteinExistence type="predicted"/>
<dbReference type="RefSeq" id="WP_126913881.1">
    <property type="nucleotide sequence ID" value="NZ_CP034587.1"/>
</dbReference>
<evidence type="ECO:0000313" key="1">
    <source>
        <dbReference type="EMBL" id="AZQ71325.1"/>
    </source>
</evidence>
<evidence type="ECO:0000313" key="2">
    <source>
        <dbReference type="Proteomes" id="UP000267900"/>
    </source>
</evidence>
<protein>
    <submittedName>
        <fullName evidence="1">Uncharacterized protein</fullName>
    </submittedName>
</protein>
<sequence>MEVVESAVNAEHKSVQLPDMRAEVISAVRALSDREYQQRVWIDRQYPSPGYYDDFTLNVNVLDDAAVLDDPNSAVGFTLASDEEARAMADLAVSINEVLAAVGSESPDSAFLGSPLWGDVLDAAKNALRVLTA</sequence>
<dbReference type="Proteomes" id="UP000267900">
    <property type="component" value="Chromosome"/>
</dbReference>
<dbReference type="NCBIfam" id="NF047838">
    <property type="entry name" value="SCO4402_fam"/>
    <property type="match status" value="1"/>
</dbReference>